<feature type="compositionally biased region" description="Low complexity" evidence="1">
    <location>
        <begin position="574"/>
        <end position="591"/>
    </location>
</feature>
<feature type="compositionally biased region" description="Basic and acidic residues" evidence="1">
    <location>
        <begin position="818"/>
        <end position="832"/>
    </location>
</feature>
<feature type="region of interest" description="Disordered" evidence="1">
    <location>
        <begin position="1148"/>
        <end position="1225"/>
    </location>
</feature>
<dbReference type="SUPFAM" id="SSF52799">
    <property type="entry name" value="(Phosphotyrosine protein) phosphatases II"/>
    <property type="match status" value="2"/>
</dbReference>
<dbReference type="InterPro" id="IPR029021">
    <property type="entry name" value="Prot-tyrosine_phosphatase-like"/>
</dbReference>
<name>A0ABQ5K015_9EUKA</name>
<feature type="region of interest" description="Disordered" evidence="1">
    <location>
        <begin position="427"/>
        <end position="479"/>
    </location>
</feature>
<feature type="region of interest" description="Disordered" evidence="1">
    <location>
        <begin position="1237"/>
        <end position="1290"/>
    </location>
</feature>
<dbReference type="InterPro" id="IPR030564">
    <property type="entry name" value="Myotubularin"/>
</dbReference>
<feature type="region of interest" description="Disordered" evidence="1">
    <location>
        <begin position="1307"/>
        <end position="1336"/>
    </location>
</feature>
<gene>
    <name evidence="3" type="ORF">ADUPG1_012613</name>
</gene>
<reference evidence="3" key="1">
    <citation type="submission" date="2022-03" db="EMBL/GenBank/DDBJ databases">
        <title>Draft genome sequence of Aduncisulcus paluster, a free-living microaerophilic Fornicata.</title>
        <authorList>
            <person name="Yuyama I."/>
            <person name="Kume K."/>
            <person name="Tamura T."/>
            <person name="Inagaki Y."/>
            <person name="Hashimoto T."/>
        </authorList>
    </citation>
    <scope>NUCLEOTIDE SEQUENCE</scope>
    <source>
        <strain evidence="3">NY0171</strain>
    </source>
</reference>
<feature type="compositionally biased region" description="Basic and acidic residues" evidence="1">
    <location>
        <begin position="1148"/>
        <end position="1174"/>
    </location>
</feature>
<feature type="region of interest" description="Disordered" evidence="1">
    <location>
        <begin position="168"/>
        <end position="188"/>
    </location>
</feature>
<evidence type="ECO:0000313" key="4">
    <source>
        <dbReference type="Proteomes" id="UP001057375"/>
    </source>
</evidence>
<feature type="compositionally biased region" description="Polar residues" evidence="1">
    <location>
        <begin position="802"/>
        <end position="817"/>
    </location>
</feature>
<evidence type="ECO:0000259" key="2">
    <source>
        <dbReference type="PROSITE" id="PS51339"/>
    </source>
</evidence>
<dbReference type="Proteomes" id="UP001057375">
    <property type="component" value="Unassembled WGS sequence"/>
</dbReference>
<sequence>MADVSSYLLKRNWLLDGEYMITSIKGCTLYNSSFITGVNSPSEFGDYSHYLQSNSFKSKSSSPNPRPSYVPAQKSYKSPLQRSSLSQKSSLPFSVSSSSTLFSSFSLFSHHYKKHILSHLSSDFTDQSKSAPSSSLLSCCLPFRPVVLHITNYRIVIIGDPSTKEISTGEIHRSHASQSKPTLHPLSLDPSPSSIDSFPPISLPHTHILKIKQSNTWVKRVSDSILKWSMERDGWYGSGCNSYFSSSSSGGTTASYLSLSSSYSPPEPFPSFAIPSCPSSLTEIHMKTPMVYLLALPPPLYHRMRPKVNEYVCVSEWVRRALNVRLIGKGASSISGSDIKSSKQKQGKGSKMASMLSPSGDDESFVWTHGREVRDKDKVSLWGTRKGAKRDSSAPLLKHLSLTYGWSLYDPVKEYVRLGCVYHPAHPSAPKASDSGKKKAPLSPELSGSTSSHISSGSHDGMTNSPSSSSTSSSSGLSSGSDTSQLSCGCTYQCCPFGTMNPNPPVLNPVSRFYAMRKMQEYGYDKIQRMSFKSSFLHLRKYWSEGKDEQKTPFGIKGRKRLFGRRTFLGASPSTRLSSLSASGSAQSSPTVLSPGSIIHQENTLKTLSERFIFTKMVINKAMEKEMEDRETKIGFKHRKLAKSKKSPTIECLDSKSTPSTGLISSLIPVPTLSLPSFPPFSPSPSRGEFLFRQLSSSHSSKIPIQLLKQDLDKVLSSSTPVFVHPSVLSPSPLISALLIRCCGFSISPCNLSYDTCGTYPAITVIPHLIPLPACHKKSPNTSTKPKDTKEVQCDMIPQLSSSASRTTVSDLSSTPRSSEEQKVHVSEDKDPISPNTLSDNLPRSILSQPQCGFASIVHSILKHAVSHRSSGRFPSLSFMHPKNHSSMFRSSQPKVGFRGNRNFYDELYIRMIMASSRNMREMNGMKSWRIQREKWERDWKEWTLGMKRCESVTHDSKSSGQQHQSHPSLTIPQPPPSLPPPLPPGLPPCSFVIFDCRSSLAAEGNKVRKGGIERSEHYHDALVIHLNMDNIHGVRAMYNKVWDAVVEMGVDRGMATEGIGGETSIILRTMMKHKLSQMESDHATEMGNSTQHLDEYKGYVAEVKKRISIEEKLGVTGAKSIRSERRKWMDMTQRRLHWELDQERSIKQQEIEQDEKSIKSSKQDTKEEPKDEAINPIPGHPLPHDVGSNLDSPLVSVASTEAEDNCSDRTATSDPSEESETLVSTTGIIEDLSVTAEASSISSTSATTVTLKKDSATMSEDQDTESSSTSIDETRESEHPRVISEFTKTSNKSSFLQSIGASSDLGLSSNPLSSSPPSRSSFISPATSPKFSPHESMITGSSDLSKGYGVSKCGKLSHQFLLSSLSPLSAPPNLASKTFPQALYASLWPYSISLLVSATMQVCEVMGIYGCSCLVHCSDGWDRTSQVSSLACLLMDPYYRTLEGFSVLIEKEWCSYGHRFASRLRHGGTLIRHDTKHARQEEKECKKDNGMAMCDSNGEYSSRFRDKDVSFVFIQWLEGVYQCMVQWPDYFEFNTDLLLFIANAALSSRYGTFLFDNEQDRAVNDIPLRTLSVWDDVFEPTVIPSFLNHNFLKEEQKRINFLRIESSLGRYQLWKEFWFQHFLI</sequence>
<feature type="region of interest" description="Disordered" evidence="1">
    <location>
        <begin position="574"/>
        <end position="595"/>
    </location>
</feature>
<dbReference type="PANTHER" id="PTHR10807">
    <property type="entry name" value="MYOTUBULARIN-RELATED"/>
    <property type="match status" value="1"/>
</dbReference>
<organism evidence="3 4">
    <name type="scientific">Aduncisulcus paluster</name>
    <dbReference type="NCBI Taxonomy" id="2918883"/>
    <lineage>
        <taxon>Eukaryota</taxon>
        <taxon>Metamonada</taxon>
        <taxon>Carpediemonas-like organisms</taxon>
        <taxon>Aduncisulcus</taxon>
    </lineage>
</organism>
<feature type="region of interest" description="Disordered" evidence="1">
    <location>
        <begin position="952"/>
        <end position="983"/>
    </location>
</feature>
<feature type="region of interest" description="Disordered" evidence="1">
    <location>
        <begin position="802"/>
        <end position="842"/>
    </location>
</feature>
<protein>
    <submittedName>
        <fullName evidence="3">Myotubularin family like protein</fullName>
    </submittedName>
</protein>
<evidence type="ECO:0000313" key="3">
    <source>
        <dbReference type="EMBL" id="GKT24052.1"/>
    </source>
</evidence>
<proteinExistence type="predicted"/>
<feature type="compositionally biased region" description="Low complexity" evidence="1">
    <location>
        <begin position="1237"/>
        <end position="1251"/>
    </location>
</feature>
<dbReference type="PROSITE" id="PS51339">
    <property type="entry name" value="PPASE_MYOTUBULARIN"/>
    <property type="match status" value="1"/>
</dbReference>
<keyword evidence="4" id="KW-1185">Reference proteome</keyword>
<dbReference type="Pfam" id="PF06602">
    <property type="entry name" value="Myotub-related"/>
    <property type="match status" value="2"/>
</dbReference>
<dbReference type="PANTHER" id="PTHR10807:SF128">
    <property type="entry name" value="PHOSPHATIDYLINOSITOL-3,5-BISPHOSPHATE 3-PHOSPHATASE"/>
    <property type="match status" value="1"/>
</dbReference>
<feature type="region of interest" description="Disordered" evidence="1">
    <location>
        <begin position="334"/>
        <end position="362"/>
    </location>
</feature>
<feature type="compositionally biased region" description="Low complexity" evidence="1">
    <location>
        <begin position="447"/>
        <end position="479"/>
    </location>
</feature>
<evidence type="ECO:0000256" key="1">
    <source>
        <dbReference type="SAM" id="MobiDB-lite"/>
    </source>
</evidence>
<feature type="compositionally biased region" description="Low complexity" evidence="1">
    <location>
        <begin position="1307"/>
        <end position="1326"/>
    </location>
</feature>
<feature type="domain" description="Myotubularin phosphatase" evidence="2">
    <location>
        <begin position="802"/>
        <end position="1619"/>
    </location>
</feature>
<feature type="compositionally biased region" description="Basic and acidic residues" evidence="1">
    <location>
        <begin position="1273"/>
        <end position="1283"/>
    </location>
</feature>
<dbReference type="InterPro" id="IPR010569">
    <property type="entry name" value="Myotubularin-like_Pase_dom"/>
</dbReference>
<comment type="caution">
    <text evidence="3">The sequence shown here is derived from an EMBL/GenBank/DDBJ whole genome shotgun (WGS) entry which is preliminary data.</text>
</comment>
<dbReference type="EMBL" id="BQXS01012503">
    <property type="protein sequence ID" value="GKT24052.1"/>
    <property type="molecule type" value="Genomic_DNA"/>
</dbReference>
<accession>A0ABQ5K015</accession>
<feature type="compositionally biased region" description="Pro residues" evidence="1">
    <location>
        <begin position="973"/>
        <end position="983"/>
    </location>
</feature>